<evidence type="ECO:0000256" key="9">
    <source>
        <dbReference type="RuleBase" id="RU362079"/>
    </source>
</evidence>
<evidence type="ECO:0000256" key="2">
    <source>
        <dbReference type="ARBA" id="ARBA00005051"/>
    </source>
</evidence>
<dbReference type="InterPro" id="IPR006157">
    <property type="entry name" value="FolB_dom"/>
</dbReference>
<evidence type="ECO:0000256" key="3">
    <source>
        <dbReference type="ARBA" id="ARBA00009640"/>
    </source>
</evidence>
<dbReference type="GO" id="GO:0046654">
    <property type="term" value="P:tetrahydrofolate biosynthetic process"/>
    <property type="evidence" value="ECO:0007669"/>
    <property type="project" value="UniProtKB-UniRule"/>
</dbReference>
<evidence type="ECO:0000256" key="7">
    <source>
        <dbReference type="ARBA" id="ARBA00022840"/>
    </source>
</evidence>
<dbReference type="PANTHER" id="PTHR43071:SF1">
    <property type="entry name" value="2-AMINO-4-HYDROXY-6-HYDROXYMETHYLDIHYDROPTERIDINE PYROPHOSPHOKINASE"/>
    <property type="match status" value="1"/>
</dbReference>
<reference evidence="12 13" key="1">
    <citation type="submission" date="2019-09" db="EMBL/GenBank/DDBJ databases">
        <title>Phylogeny of genus Pseudoclavibacter and closely related genus.</title>
        <authorList>
            <person name="Li Y."/>
        </authorList>
    </citation>
    <scope>NUCLEOTIDE SEQUENCE [LARGE SCALE GENOMIC DNA]</scope>
    <source>
        <strain evidence="12 13">THG-MD12</strain>
    </source>
</reference>
<keyword evidence="4 12" id="KW-0808">Transferase</keyword>
<dbReference type="NCBIfam" id="TIGR00526">
    <property type="entry name" value="folB_dom"/>
    <property type="match status" value="1"/>
</dbReference>
<evidence type="ECO:0000313" key="12">
    <source>
        <dbReference type="EMBL" id="KAB1639107.1"/>
    </source>
</evidence>
<evidence type="ECO:0000259" key="11">
    <source>
        <dbReference type="PROSITE" id="PS00794"/>
    </source>
</evidence>
<comment type="pathway">
    <text evidence="2">Cofactor biosynthesis; tetrahydrofolate biosynthesis; 2-amino-4-hydroxy-6-hydroxymethyl-7,8-dihydropteridine diphosphate from 7,8-dihydroneopterin triphosphate: step 4/4.</text>
</comment>
<evidence type="ECO:0000256" key="6">
    <source>
        <dbReference type="ARBA" id="ARBA00022777"/>
    </source>
</evidence>
<dbReference type="SUPFAM" id="SSF55083">
    <property type="entry name" value="6-hydroxymethyl-7,8-dihydropterin pyrophosphokinase, HPPK"/>
    <property type="match status" value="1"/>
</dbReference>
<dbReference type="GO" id="GO:0003848">
    <property type="term" value="F:2-amino-4-hydroxy-6-hydroxymethyldihydropteridine diphosphokinase activity"/>
    <property type="evidence" value="ECO:0007669"/>
    <property type="project" value="UniProtKB-EC"/>
</dbReference>
<gene>
    <name evidence="12" type="primary">folK</name>
    <name evidence="12" type="ORF">F8O03_01825</name>
</gene>
<comment type="pathway">
    <text evidence="9">Cofactor biosynthesis; tetrahydrofolate biosynthesis; 2-amino-4-hydroxy-6-hydroxymethyl-7,8-dihydropteridine diphosphate from 7,8-dihydroneopterin triphosphate: step 3/4.</text>
</comment>
<dbReference type="GO" id="GO:0005524">
    <property type="term" value="F:ATP binding"/>
    <property type="evidence" value="ECO:0007669"/>
    <property type="project" value="UniProtKB-KW"/>
</dbReference>
<evidence type="ECO:0000256" key="10">
    <source>
        <dbReference type="SAM" id="MobiDB-lite"/>
    </source>
</evidence>
<dbReference type="InterPro" id="IPR043133">
    <property type="entry name" value="GTP-CH-I_C/QueF"/>
</dbReference>
<dbReference type="Pfam" id="PF01288">
    <property type="entry name" value="HPPK"/>
    <property type="match status" value="1"/>
</dbReference>
<name>A0A7J5B4R9_9MICO</name>
<dbReference type="CDD" id="cd00483">
    <property type="entry name" value="HPPK"/>
    <property type="match status" value="1"/>
</dbReference>
<dbReference type="Pfam" id="PF02152">
    <property type="entry name" value="FolB"/>
    <property type="match status" value="1"/>
</dbReference>
<dbReference type="OrthoDB" id="9808041at2"/>
<comment type="caution">
    <text evidence="12">The sequence shown here is derived from an EMBL/GenBank/DDBJ whole genome shotgun (WGS) entry which is preliminary data.</text>
</comment>
<comment type="function">
    <text evidence="9">Catalyzes the conversion of 7,8-dihydroneopterin to 6-hydroxymethyl-7,8-dihydropterin.</text>
</comment>
<dbReference type="EMBL" id="WBJX01000001">
    <property type="protein sequence ID" value="KAB1639107.1"/>
    <property type="molecule type" value="Genomic_DNA"/>
</dbReference>
<dbReference type="SMART" id="SM00905">
    <property type="entry name" value="FolB"/>
    <property type="match status" value="1"/>
</dbReference>
<feature type="compositionally biased region" description="Polar residues" evidence="10">
    <location>
        <begin position="323"/>
        <end position="332"/>
    </location>
</feature>
<dbReference type="InterPro" id="IPR006156">
    <property type="entry name" value="Dihydroneopterin_aldolase"/>
</dbReference>
<dbReference type="GO" id="GO:0016301">
    <property type="term" value="F:kinase activity"/>
    <property type="evidence" value="ECO:0007669"/>
    <property type="project" value="UniProtKB-KW"/>
</dbReference>
<comment type="similarity">
    <text evidence="9">Belongs to the DHNA family.</text>
</comment>
<dbReference type="Proteomes" id="UP000490386">
    <property type="component" value="Unassembled WGS sequence"/>
</dbReference>
<keyword evidence="5" id="KW-0547">Nucleotide-binding</keyword>
<dbReference type="NCBIfam" id="TIGR00525">
    <property type="entry name" value="folB"/>
    <property type="match status" value="1"/>
</dbReference>
<dbReference type="InterPro" id="IPR035907">
    <property type="entry name" value="Hppk_sf"/>
</dbReference>
<organism evidence="12 13">
    <name type="scientific">Pseudoclavibacter terrae</name>
    <dbReference type="NCBI Taxonomy" id="1530195"/>
    <lineage>
        <taxon>Bacteria</taxon>
        <taxon>Bacillati</taxon>
        <taxon>Actinomycetota</taxon>
        <taxon>Actinomycetes</taxon>
        <taxon>Micrococcales</taxon>
        <taxon>Microbacteriaceae</taxon>
        <taxon>Pseudoclavibacter</taxon>
    </lineage>
</organism>
<evidence type="ECO:0000256" key="4">
    <source>
        <dbReference type="ARBA" id="ARBA00022679"/>
    </source>
</evidence>
<evidence type="ECO:0000256" key="1">
    <source>
        <dbReference type="ARBA" id="ARBA00000198"/>
    </source>
</evidence>
<feature type="region of interest" description="Disordered" evidence="10">
    <location>
        <begin position="1"/>
        <end position="27"/>
    </location>
</feature>
<proteinExistence type="inferred from homology"/>
<keyword evidence="9" id="KW-0456">Lyase</keyword>
<dbReference type="PANTHER" id="PTHR43071">
    <property type="entry name" value="2-AMINO-4-HYDROXY-6-HYDROXYMETHYLDIHYDROPTERIDINE PYROPHOSPHOKINASE"/>
    <property type="match status" value="1"/>
</dbReference>
<comment type="similarity">
    <text evidence="3">In the N-terminal section; belongs to the DHNA family.</text>
</comment>
<dbReference type="Gene3D" id="3.30.70.560">
    <property type="entry name" value="7,8-Dihydro-6-hydroxymethylpterin-pyrophosphokinase HPPK"/>
    <property type="match status" value="1"/>
</dbReference>
<dbReference type="Gene3D" id="3.30.1130.10">
    <property type="match status" value="1"/>
</dbReference>
<dbReference type="AlphaFoldDB" id="A0A7J5B4R9"/>
<keyword evidence="13" id="KW-1185">Reference proteome</keyword>
<evidence type="ECO:0000256" key="8">
    <source>
        <dbReference type="ARBA" id="ARBA00022909"/>
    </source>
</evidence>
<dbReference type="GO" id="GO:0004150">
    <property type="term" value="F:dihydroneopterin aldolase activity"/>
    <property type="evidence" value="ECO:0007669"/>
    <property type="project" value="UniProtKB-UniRule"/>
</dbReference>
<dbReference type="EC" id="2.7.6.3" evidence="9"/>
<dbReference type="EC" id="4.1.2.25" evidence="9"/>
<protein>
    <recommendedName>
        <fullName evidence="9">Bifunctional folate synthesis protein</fullName>
    </recommendedName>
    <domain>
        <recommendedName>
            <fullName evidence="9">Dihydroneopterin aldolase</fullName>
            <shortName evidence="9">DHNA</shortName>
            <ecNumber evidence="9">4.1.2.25</ecNumber>
        </recommendedName>
        <alternativeName>
            <fullName evidence="9">7,8-dihydroneopterin aldolase</fullName>
        </alternativeName>
    </domain>
    <domain>
        <recommendedName>
            <fullName evidence="9">2-amino-4-hydroxy-6-hydroxymethyldihydropteridine pyrophosphokinase</fullName>
            <ecNumber evidence="9">2.7.6.3</ecNumber>
        </recommendedName>
        <alternativeName>
            <fullName evidence="9">6-hydroxymethyl-7,8-dihydropterin pyrophosphokinase</fullName>
            <shortName evidence="9">PPPK</shortName>
        </alternativeName>
        <alternativeName>
            <fullName evidence="9">7,8-dihydro-6-hydroxymethylpterin pyrophosphokinase</fullName>
            <shortName evidence="9">HPPK</shortName>
        </alternativeName>
    </domain>
</protein>
<dbReference type="UniPathway" id="UPA00077">
    <property type="reaction ID" value="UER00154"/>
</dbReference>
<comment type="catalytic activity">
    <reaction evidence="1">
        <text>6-hydroxymethyl-7,8-dihydropterin + ATP = (7,8-dihydropterin-6-yl)methyl diphosphate + AMP + H(+)</text>
        <dbReference type="Rhea" id="RHEA:11412"/>
        <dbReference type="ChEBI" id="CHEBI:15378"/>
        <dbReference type="ChEBI" id="CHEBI:30616"/>
        <dbReference type="ChEBI" id="CHEBI:44841"/>
        <dbReference type="ChEBI" id="CHEBI:72950"/>
        <dbReference type="ChEBI" id="CHEBI:456215"/>
        <dbReference type="EC" id="2.7.6.3"/>
    </reaction>
</comment>
<keyword evidence="7" id="KW-0067">ATP-binding</keyword>
<sequence>MSSTRGVKEHRMTDHSSGHEPNLDGRRVADAPTAAHGAVAAAARGHAHEHAFVREPVVGATSSAAGRVSAEPPAMAPPEPIRRAGVPEPELDRILITRMHARGHHGVFEHERRDGQDFYVDAEAWVDAAAASSSDHIGDTLHYGEWMHALHAIVTGEPVDLIETLAERLAAATFGFDDAVAVRITVHKPQAPVALDFEDVAVSILRHRPAAAGEYLESAAAHAVHAPSTQTAATAVPAAPLAATPSTAASGSAEDDFRAREAAAAAHTASDASIVLDSGGAPNVPLPRVEPAGDLFSPIAQREQDERSPSDAAVVSRAGGAPNATSAQQPSRVRQAVIALGANLGDRDATLSSALRSIAELPGTKLVAASSLYETPALTLEGVSEAAPAYRNAVVLVDTDLPAEDLLQALHAIEDAHGRTRETRWGSRTLDLDLIQVAGELRDGDLQLPHPRAHERAFVLAPWLEVDPRAQLAPHGSVADLRAAAQDRVDRVVQ</sequence>
<dbReference type="NCBIfam" id="TIGR01498">
    <property type="entry name" value="folK"/>
    <property type="match status" value="1"/>
</dbReference>
<evidence type="ECO:0000313" key="13">
    <source>
        <dbReference type="Proteomes" id="UP000490386"/>
    </source>
</evidence>
<dbReference type="SUPFAM" id="SSF55620">
    <property type="entry name" value="Tetrahydrobiopterin biosynthesis enzymes-like"/>
    <property type="match status" value="1"/>
</dbReference>
<dbReference type="InterPro" id="IPR000550">
    <property type="entry name" value="Hppk"/>
</dbReference>
<keyword evidence="6 12" id="KW-0418">Kinase</keyword>
<feature type="region of interest" description="Disordered" evidence="10">
    <location>
        <begin position="301"/>
        <end position="332"/>
    </location>
</feature>
<comment type="catalytic activity">
    <reaction evidence="9">
        <text>7,8-dihydroneopterin = 6-hydroxymethyl-7,8-dihydropterin + glycolaldehyde</text>
        <dbReference type="Rhea" id="RHEA:10540"/>
        <dbReference type="ChEBI" id="CHEBI:17001"/>
        <dbReference type="ChEBI" id="CHEBI:17071"/>
        <dbReference type="ChEBI" id="CHEBI:44841"/>
        <dbReference type="EC" id="4.1.2.25"/>
    </reaction>
</comment>
<feature type="domain" description="7,8-dihydro-6-hydroxymethylpterin-pyrophosphokinase" evidence="11">
    <location>
        <begin position="424"/>
        <end position="435"/>
    </location>
</feature>
<dbReference type="PROSITE" id="PS00794">
    <property type="entry name" value="HPPK"/>
    <property type="match status" value="1"/>
</dbReference>
<dbReference type="GO" id="GO:0046656">
    <property type="term" value="P:folic acid biosynthetic process"/>
    <property type="evidence" value="ECO:0007669"/>
    <property type="project" value="UniProtKB-UniRule"/>
</dbReference>
<accession>A0A7J5B4R9</accession>
<evidence type="ECO:0000256" key="5">
    <source>
        <dbReference type="ARBA" id="ARBA00022741"/>
    </source>
</evidence>
<keyword evidence="8 9" id="KW-0289">Folate biosynthesis</keyword>